<dbReference type="Proteomes" id="UP000199400">
    <property type="component" value="Unassembled WGS sequence"/>
</dbReference>
<evidence type="ECO:0000256" key="1">
    <source>
        <dbReference type="SAM" id="MobiDB-lite"/>
    </source>
</evidence>
<dbReference type="RefSeq" id="WP_211302500.1">
    <property type="nucleotide sequence ID" value="NZ_FOMX01000025.1"/>
</dbReference>
<reference evidence="3" key="1">
    <citation type="submission" date="2016-10" db="EMBL/GenBank/DDBJ databases">
        <authorList>
            <person name="Varghese N."/>
            <person name="Submissions S."/>
        </authorList>
    </citation>
    <scope>NUCLEOTIDE SEQUENCE [LARGE SCALE GENOMIC DNA]</scope>
    <source>
        <strain evidence="3">ATCC 25963</strain>
    </source>
</reference>
<organism evidence="2 3">
    <name type="scientific">Nannocystis exedens</name>
    <dbReference type="NCBI Taxonomy" id="54"/>
    <lineage>
        <taxon>Bacteria</taxon>
        <taxon>Pseudomonadati</taxon>
        <taxon>Myxococcota</taxon>
        <taxon>Polyangia</taxon>
        <taxon>Nannocystales</taxon>
        <taxon>Nannocystaceae</taxon>
        <taxon>Nannocystis</taxon>
    </lineage>
</organism>
<dbReference type="SUPFAM" id="SSF51905">
    <property type="entry name" value="FAD/NAD(P)-binding domain"/>
    <property type="match status" value="1"/>
</dbReference>
<dbReference type="EMBL" id="FOMX01000025">
    <property type="protein sequence ID" value="SFF01545.1"/>
    <property type="molecule type" value="Genomic_DNA"/>
</dbReference>
<proteinExistence type="predicted"/>
<evidence type="ECO:0000313" key="3">
    <source>
        <dbReference type="Proteomes" id="UP000199400"/>
    </source>
</evidence>
<dbReference type="STRING" id="54.SAMN02745121_06529"/>
<evidence type="ECO:0000313" key="2">
    <source>
        <dbReference type="EMBL" id="SFF01545.1"/>
    </source>
</evidence>
<gene>
    <name evidence="2" type="ORF">SAMN02745121_06529</name>
</gene>
<dbReference type="InterPro" id="IPR036188">
    <property type="entry name" value="FAD/NAD-bd_sf"/>
</dbReference>
<dbReference type="AlphaFoldDB" id="A0A1I2F8P1"/>
<sequence length="671" mass="75024">MDDKMKQGKTYSIFGAGAAGLYTAWRLLEGKPVGGKASKLPAAGDVLELYDWGRYNFSQAHPGSRSPGARICTWFYKDDPDNSYLELGGMRYSYWDSKKRDTSSYTAPGHRLVTTVVEKLGLDRYAIPFNVTENQLFYLRSRNFYLNGISSHDPAPYAVNNFGAAATPDQGFAIIERLAVPSRAQTREWWCNFYDNGTITARLPESSVFQQGDRLRDIGYWNLLYDQLGCEGYDYAADGNGYSSNVINTHAGVSISVNDEFTPGAVYRTLSIGYSGMFTALFERVVELAKAKGVELRYHPDTRLHSILWKGDKAVFTYATRDNPNIAAGERVADYAWLAIPRAAIDLVAQATRFQAHADAADVLNADKVSLYLEAAIMQPSYKVGMFFDEPWWAPDASSPPTYPAQITGYVSTPQVVAALAKQGFPANALEAMARPEVDYQPFSSLDALVRTIEGITETALTIAQRKQLGEAARRDTIGPSVTNSPIRMVVYFGNNARNQNQPKVYGILASYDDEDNADFWHELELEPNQDRKVPPSQDTQPLEGPRRVPPRMVKMLRKMLAELHFGPNSDFSQVPPPLEARYMDWSLPPFNAGYHEWAPHYDVGDVQRKIRKPSQLVHGVDAQIFIVGEAYSNDQAWVEGAYCTAESVLNDFFDVEPIIDNRHYPFICPA</sequence>
<protein>
    <recommendedName>
        <fullName evidence="4">Monoamine oxidase</fullName>
    </recommendedName>
</protein>
<evidence type="ECO:0008006" key="4">
    <source>
        <dbReference type="Google" id="ProtNLM"/>
    </source>
</evidence>
<name>A0A1I2F8P1_9BACT</name>
<keyword evidence="3" id="KW-1185">Reference proteome</keyword>
<feature type="region of interest" description="Disordered" evidence="1">
    <location>
        <begin position="526"/>
        <end position="548"/>
    </location>
</feature>
<accession>A0A1I2F8P1</accession>
<dbReference type="Gene3D" id="3.90.660.10">
    <property type="match status" value="1"/>
</dbReference>